<accession>A0ABS3MZM0</accession>
<sequence length="249" mass="28179">MKKRLIQILALLLVLTLTACTNKNNDTMINSQQDQEVSESQQKQEYAEIGSGAHLVEFPEDLEEGIVFATYDRGDIHEDIYVNSKEAIEAVQNGEELPSGTVITLVGYKDGELDQYLVMEKRTGWGSQYSPEERNGECEFQAFTPDREVRGDNIGRCFTCHANQERDDYMNSMDQIKEFDLGEISGINSSTETPFASIHTENWKVSEISAHMKDSKDVNKEASRLIGNEEKAGIVQEVLLTMYLQQYKS</sequence>
<dbReference type="RefSeq" id="WP_207976518.1">
    <property type="nucleotide sequence ID" value="NZ_JAGDEL010000004.1"/>
</dbReference>
<organism evidence="3 4">
    <name type="scientific">Metabacillus bambusae</name>
    <dbReference type="NCBI Taxonomy" id="2795218"/>
    <lineage>
        <taxon>Bacteria</taxon>
        <taxon>Bacillati</taxon>
        <taxon>Bacillota</taxon>
        <taxon>Bacilli</taxon>
        <taxon>Bacillales</taxon>
        <taxon>Bacillaceae</taxon>
        <taxon>Metabacillus</taxon>
    </lineage>
</organism>
<gene>
    <name evidence="3" type="ORF">I7822_07325</name>
</gene>
<protein>
    <submittedName>
        <fullName evidence="3">Cytochrome P460 family protein</fullName>
    </submittedName>
</protein>
<dbReference type="Gene3D" id="3.50.70.20">
    <property type="entry name" value="Cytochrome P460"/>
    <property type="match status" value="1"/>
</dbReference>
<dbReference type="Proteomes" id="UP000663981">
    <property type="component" value="Unassembled WGS sequence"/>
</dbReference>
<dbReference type="Pfam" id="PF16694">
    <property type="entry name" value="Cytochrome_P460"/>
    <property type="match status" value="1"/>
</dbReference>
<name>A0ABS3MZM0_9BACI</name>
<dbReference type="CDD" id="cd20716">
    <property type="entry name" value="cyt_P460_fam"/>
    <property type="match status" value="1"/>
</dbReference>
<comment type="caution">
    <text evidence="3">The sequence shown here is derived from an EMBL/GenBank/DDBJ whole genome shotgun (WGS) entry which is preliminary data.</text>
</comment>
<keyword evidence="1" id="KW-0732">Signal</keyword>
<evidence type="ECO:0000259" key="2">
    <source>
        <dbReference type="Pfam" id="PF16694"/>
    </source>
</evidence>
<dbReference type="InterPro" id="IPR038142">
    <property type="entry name" value="Cytochrome_P460_sp"/>
</dbReference>
<keyword evidence="4" id="KW-1185">Reference proteome</keyword>
<dbReference type="PROSITE" id="PS51257">
    <property type="entry name" value="PROKAR_LIPOPROTEIN"/>
    <property type="match status" value="1"/>
</dbReference>
<evidence type="ECO:0000313" key="3">
    <source>
        <dbReference type="EMBL" id="MBO1511477.1"/>
    </source>
</evidence>
<evidence type="ECO:0000313" key="4">
    <source>
        <dbReference type="Proteomes" id="UP000663981"/>
    </source>
</evidence>
<feature type="domain" description="Cytochrome P460" evidence="2">
    <location>
        <begin position="77"/>
        <end position="170"/>
    </location>
</feature>
<dbReference type="InterPro" id="IPR032033">
    <property type="entry name" value="Cytochrome_P460"/>
</dbReference>
<evidence type="ECO:0000256" key="1">
    <source>
        <dbReference type="SAM" id="SignalP"/>
    </source>
</evidence>
<dbReference type="EMBL" id="JAGDEL010000004">
    <property type="protein sequence ID" value="MBO1511477.1"/>
    <property type="molecule type" value="Genomic_DNA"/>
</dbReference>
<proteinExistence type="predicted"/>
<feature type="signal peptide" evidence="1">
    <location>
        <begin position="1"/>
        <end position="19"/>
    </location>
</feature>
<feature type="chain" id="PRO_5045717188" evidence="1">
    <location>
        <begin position="20"/>
        <end position="249"/>
    </location>
</feature>
<reference evidence="3 4" key="1">
    <citation type="submission" date="2021-03" db="EMBL/GenBank/DDBJ databases">
        <title>Whole genome sequence of Metabacillus bambusae BG109.</title>
        <authorList>
            <person name="Jeong J.W."/>
        </authorList>
    </citation>
    <scope>NUCLEOTIDE SEQUENCE [LARGE SCALE GENOMIC DNA]</scope>
    <source>
        <strain evidence="3 4">BG109</strain>
    </source>
</reference>